<evidence type="ECO:0008006" key="3">
    <source>
        <dbReference type="Google" id="ProtNLM"/>
    </source>
</evidence>
<sequence>MPEVPVVARPERPALLLTAFDRPHYLEPVLASWSEVRGLEGWHVRVAVEPSDAATEVVALVDAFVARTGHHDSEVVVNPSRLGVLENPYAHFDALFSAGHAFVVRAEDDLLVADDVLELFAHAATAYADEQQVATVHAYSRAAAGGRADALVRAPEFCPWVFGTWRDRWTSLIGPTWDRDYSTWNSSPGFETGFDWNLDTRVFPAHGLVSVSPEVSRVQNIGAVGIHGTPELLETAPSFVAHQPRQVFHEVALHR</sequence>
<dbReference type="InterPro" id="IPR029044">
    <property type="entry name" value="Nucleotide-diphossugar_trans"/>
</dbReference>
<dbReference type="OrthoDB" id="5180856at2"/>
<organism evidence="1 2">
    <name type="scientific">Microlunatus sagamiharensis</name>
    <dbReference type="NCBI Taxonomy" id="546874"/>
    <lineage>
        <taxon>Bacteria</taxon>
        <taxon>Bacillati</taxon>
        <taxon>Actinomycetota</taxon>
        <taxon>Actinomycetes</taxon>
        <taxon>Propionibacteriales</taxon>
        <taxon>Propionibacteriaceae</taxon>
        <taxon>Microlunatus</taxon>
    </lineage>
</organism>
<protein>
    <recommendedName>
        <fullName evidence="3">Glycosyl transferase family 2</fullName>
    </recommendedName>
</protein>
<dbReference type="RefSeq" id="WP_091074719.1">
    <property type="nucleotide sequence ID" value="NZ_LT629799.1"/>
</dbReference>
<proteinExistence type="predicted"/>
<dbReference type="EMBL" id="LT629799">
    <property type="protein sequence ID" value="SDU95071.1"/>
    <property type="molecule type" value="Genomic_DNA"/>
</dbReference>
<evidence type="ECO:0000313" key="1">
    <source>
        <dbReference type="EMBL" id="SDU95071.1"/>
    </source>
</evidence>
<dbReference type="AlphaFoldDB" id="A0A1H2MQ94"/>
<dbReference type="SUPFAM" id="SSF53448">
    <property type="entry name" value="Nucleotide-diphospho-sugar transferases"/>
    <property type="match status" value="1"/>
</dbReference>
<name>A0A1H2MQ94_9ACTN</name>
<dbReference type="Gene3D" id="3.90.550.10">
    <property type="entry name" value="Spore Coat Polysaccharide Biosynthesis Protein SpsA, Chain A"/>
    <property type="match status" value="1"/>
</dbReference>
<reference evidence="2" key="1">
    <citation type="submission" date="2016-10" db="EMBL/GenBank/DDBJ databases">
        <authorList>
            <person name="Varghese N."/>
            <person name="Submissions S."/>
        </authorList>
    </citation>
    <scope>NUCLEOTIDE SEQUENCE [LARGE SCALE GENOMIC DNA]</scope>
    <source>
        <strain evidence="2">DSM 21743</strain>
    </source>
</reference>
<gene>
    <name evidence="1" type="ORF">SAMN04488544_2461</name>
</gene>
<keyword evidence="2" id="KW-1185">Reference proteome</keyword>
<dbReference type="Proteomes" id="UP000198825">
    <property type="component" value="Chromosome I"/>
</dbReference>
<evidence type="ECO:0000313" key="2">
    <source>
        <dbReference type="Proteomes" id="UP000198825"/>
    </source>
</evidence>
<accession>A0A1H2MQ94</accession>